<dbReference type="PIRSF" id="PIRSF006648">
    <property type="entry name" value="DrrB"/>
    <property type="match status" value="1"/>
</dbReference>
<dbReference type="KEGG" id="msar:MSAR_29300"/>
<evidence type="ECO:0000256" key="2">
    <source>
        <dbReference type="ARBA" id="ARBA00022692"/>
    </source>
</evidence>
<dbReference type="PANTHER" id="PTHR43027">
    <property type="entry name" value="DOXORUBICIN RESISTANCE ABC TRANSPORTER PERMEASE PROTEIN DRRC-RELATED"/>
    <property type="match status" value="1"/>
</dbReference>
<feature type="transmembrane region" description="Helical" evidence="6">
    <location>
        <begin position="96"/>
        <end position="122"/>
    </location>
</feature>
<feature type="transmembrane region" description="Helical" evidence="6">
    <location>
        <begin position="50"/>
        <end position="70"/>
    </location>
</feature>
<comment type="subcellular location">
    <subcellularLocation>
        <location evidence="1">Membrane</location>
        <topology evidence="1">Multi-pass membrane protein</topology>
    </subcellularLocation>
</comment>
<dbReference type="Proteomes" id="UP000466445">
    <property type="component" value="Chromosome"/>
</dbReference>
<organism evidence="8 9">
    <name type="scientific">Mycolicibacterium sarraceniae</name>
    <dbReference type="NCBI Taxonomy" id="1534348"/>
    <lineage>
        <taxon>Bacteria</taxon>
        <taxon>Bacillati</taxon>
        <taxon>Actinomycetota</taxon>
        <taxon>Actinomycetes</taxon>
        <taxon>Mycobacteriales</taxon>
        <taxon>Mycobacteriaceae</taxon>
        <taxon>Mycolicibacterium</taxon>
    </lineage>
</organism>
<keyword evidence="9" id="KW-1185">Reference proteome</keyword>
<evidence type="ECO:0000256" key="6">
    <source>
        <dbReference type="SAM" id="Phobius"/>
    </source>
</evidence>
<proteinExistence type="predicted"/>
<feature type="transmembrane region" description="Helical" evidence="6">
    <location>
        <begin position="20"/>
        <end position="38"/>
    </location>
</feature>
<evidence type="ECO:0000313" key="8">
    <source>
        <dbReference type="EMBL" id="BBY59794.1"/>
    </source>
</evidence>
<feature type="transmembrane region" description="Helical" evidence="6">
    <location>
        <begin position="171"/>
        <end position="189"/>
    </location>
</feature>
<dbReference type="PROSITE" id="PS51012">
    <property type="entry name" value="ABC_TM2"/>
    <property type="match status" value="1"/>
</dbReference>
<sequence>MSALTVLTERIVRSAMRDDLPFAVFASVGNFVVFNLALRNVIDTGGIGYPQYVLPVIIVQVTFLGALTTVDRAARDNSSELGLRLRTMPISTMTPLVARMLYCVFRGTVALASAVAVGYLLGFRLFGGLGYALAFIALVLVLTLALSLAADATGVSVAASEIGRSGASSQLLLIPQMMLVMLSTGMAPAESFPDWLHPFVLYQPVSLVTETLRGFAAGHVVGSNLAASLAWCFGLLLIFGTVAVRMQRRVR</sequence>
<dbReference type="InterPro" id="IPR000412">
    <property type="entry name" value="ABC_2_transport"/>
</dbReference>
<dbReference type="InterPro" id="IPR047817">
    <property type="entry name" value="ABC2_TM_bact-type"/>
</dbReference>
<evidence type="ECO:0000259" key="7">
    <source>
        <dbReference type="PROSITE" id="PS51012"/>
    </source>
</evidence>
<accession>A0A7I7SS27</accession>
<evidence type="ECO:0000256" key="5">
    <source>
        <dbReference type="ARBA" id="ARBA00023251"/>
    </source>
</evidence>
<keyword evidence="3 6" id="KW-1133">Transmembrane helix</keyword>
<dbReference type="GO" id="GO:0043190">
    <property type="term" value="C:ATP-binding cassette (ABC) transporter complex"/>
    <property type="evidence" value="ECO:0007669"/>
    <property type="project" value="InterPro"/>
</dbReference>
<dbReference type="GO" id="GO:0046677">
    <property type="term" value="P:response to antibiotic"/>
    <property type="evidence" value="ECO:0007669"/>
    <property type="project" value="UniProtKB-KW"/>
</dbReference>
<evidence type="ECO:0000256" key="1">
    <source>
        <dbReference type="ARBA" id="ARBA00004141"/>
    </source>
</evidence>
<keyword evidence="4 6" id="KW-0472">Membrane</keyword>
<evidence type="ECO:0000256" key="3">
    <source>
        <dbReference type="ARBA" id="ARBA00022989"/>
    </source>
</evidence>
<gene>
    <name evidence="8" type="ORF">MSAR_29300</name>
</gene>
<keyword evidence="2 6" id="KW-0812">Transmembrane</keyword>
<dbReference type="Pfam" id="PF12698">
    <property type="entry name" value="ABC2_membrane_3"/>
    <property type="match status" value="1"/>
</dbReference>
<dbReference type="PANTHER" id="PTHR43027:SF1">
    <property type="entry name" value="DOXORUBICIN RESISTANCE ABC TRANSPORTER PERMEASE PROTEIN DRRC-RELATED"/>
    <property type="match status" value="1"/>
</dbReference>
<feature type="transmembrane region" description="Helical" evidence="6">
    <location>
        <begin position="225"/>
        <end position="244"/>
    </location>
</feature>
<dbReference type="InterPro" id="IPR013525">
    <property type="entry name" value="ABC2_TM"/>
</dbReference>
<dbReference type="AlphaFoldDB" id="A0A7I7SS27"/>
<protein>
    <recommendedName>
        <fullName evidence="7">ABC transmembrane type-2 domain-containing protein</fullName>
    </recommendedName>
</protein>
<name>A0A7I7SS27_9MYCO</name>
<dbReference type="EMBL" id="AP022595">
    <property type="protein sequence ID" value="BBY59794.1"/>
    <property type="molecule type" value="Genomic_DNA"/>
</dbReference>
<dbReference type="InterPro" id="IPR052902">
    <property type="entry name" value="ABC-2_transporter"/>
</dbReference>
<feature type="transmembrane region" description="Helical" evidence="6">
    <location>
        <begin position="128"/>
        <end position="150"/>
    </location>
</feature>
<reference evidence="8 9" key="1">
    <citation type="journal article" date="2019" name="Emerg. Microbes Infect.">
        <title>Comprehensive subspecies identification of 175 nontuberculous mycobacteria species based on 7547 genomic profiles.</title>
        <authorList>
            <person name="Matsumoto Y."/>
            <person name="Kinjo T."/>
            <person name="Motooka D."/>
            <person name="Nabeya D."/>
            <person name="Jung N."/>
            <person name="Uechi K."/>
            <person name="Horii T."/>
            <person name="Iida T."/>
            <person name="Fujita J."/>
            <person name="Nakamura S."/>
        </authorList>
    </citation>
    <scope>NUCLEOTIDE SEQUENCE [LARGE SCALE GENOMIC DNA]</scope>
    <source>
        <strain evidence="8 9">JCM 30395</strain>
    </source>
</reference>
<evidence type="ECO:0000256" key="4">
    <source>
        <dbReference type="ARBA" id="ARBA00023136"/>
    </source>
</evidence>
<keyword evidence="5" id="KW-0046">Antibiotic resistance</keyword>
<feature type="domain" description="ABC transmembrane type-2" evidence="7">
    <location>
        <begin position="18"/>
        <end position="250"/>
    </location>
</feature>
<dbReference type="GO" id="GO:0140359">
    <property type="term" value="F:ABC-type transporter activity"/>
    <property type="evidence" value="ECO:0007669"/>
    <property type="project" value="InterPro"/>
</dbReference>
<evidence type="ECO:0000313" key="9">
    <source>
        <dbReference type="Proteomes" id="UP000466445"/>
    </source>
</evidence>